<feature type="transmembrane region" description="Helical" evidence="3">
    <location>
        <begin position="621"/>
        <end position="640"/>
    </location>
</feature>
<dbReference type="STRING" id="686832.A0A0C2Y7T0"/>
<evidence type="ECO:0000256" key="2">
    <source>
        <dbReference type="SAM" id="MobiDB-lite"/>
    </source>
</evidence>
<feature type="domain" description="EF-hand" evidence="4">
    <location>
        <begin position="562"/>
        <end position="597"/>
    </location>
</feature>
<dbReference type="Pfam" id="PF25886">
    <property type="entry name" value="Msy1"/>
    <property type="match status" value="1"/>
</dbReference>
<sequence length="916" mass="102984">MANKSSKPTRGLQYGVLKHPGRGNDHISGSPSTENLVRAADSSSSFPLSQVVSNNSSLTMTDRKEKGNDDGDDVFDAPMNAKPRIHFSEGLENSPPYPYSRQDSSWSIATDEDDSEPYDWSDEADLVDEEAKFRGQMGGQKTKKTGWGFKRILSLLFSTLIGSTLLAAILVTPGILVQVYWYKPHPTDHRRYVKDNVQSWLFWAASNILISWGLAMIIDMVPIFIHYLISAVWGHVSESVKTRLETYDSVKDTAKPAFYAASAYASWNIIFGNIYDLFDSKDGSQSRAQYTNRLAQVVEFFFFLILIWCIQRMLSHFVAFSFHRTAYKERIEEVDKSLVVIEKLRQYRPKVIPSHKSGTRTPVFGNLGFTPAPLSDKQHSKLLRGALRDAQRQRRPHSRIENEYDGDVEDPDRTLVDPWNHKIAKGKRSSRRISWFDASADPLTGDFSGSPEFRKTQGGATGEIEIPTPSSSNLHRYPPSHSPRPSVDAVEATVKQAAKVIKHAVLHDARNLSGRSADDLGSLSWNVNSAREAKRLARSIFTRFQDRGRSWLIPSDFYPAFPDHAAAEEAFKVLDKDNNGDLSRAEIKTAVLRIYKERRFLSRSMRDVGEALKTLDGVLRFFAAVVMFFISLSVFGVQIGNSLSSVYTLFIAASFIFKHSASSAFDAIMFLFVSHPYDTGDRVLIDKENLVVKKVGLFATVFSRSDGTESYYFNSQLFNKFILNMRRSGKTFENLTMQVVWTTPLTKLDALEKCLNDWLSTEENRWYEPSTNIVLQNISFQRYLELTIGIGHNGNWQDWGLRNARKTAFHAAVQYYCRQLDIKGYEAPLPIVYANPDTMKYQPAPSQPEATSPIEAAPPLSAQQAYEEAVATEVAAKAMKPTLGFLPPLADRSSNLTRARKSRHRKAILGAGAGNG</sequence>
<feature type="transmembrane region" description="Helical" evidence="3">
    <location>
        <begin position="295"/>
        <end position="314"/>
    </location>
</feature>
<dbReference type="SUPFAM" id="SSF47473">
    <property type="entry name" value="EF-hand"/>
    <property type="match status" value="1"/>
</dbReference>
<dbReference type="InterPro" id="IPR011992">
    <property type="entry name" value="EF-hand-dom_pair"/>
</dbReference>
<keyword evidence="3" id="KW-0472">Membrane</keyword>
<dbReference type="InterPro" id="IPR006685">
    <property type="entry name" value="MscS_channel_2nd"/>
</dbReference>
<keyword evidence="6" id="KW-1185">Reference proteome</keyword>
<keyword evidence="1" id="KW-0106">Calcium</keyword>
<dbReference type="GO" id="GO:0005509">
    <property type="term" value="F:calcium ion binding"/>
    <property type="evidence" value="ECO:0007669"/>
    <property type="project" value="InterPro"/>
</dbReference>
<organism evidence="5 6">
    <name type="scientific">Hebeloma cylindrosporum</name>
    <dbReference type="NCBI Taxonomy" id="76867"/>
    <lineage>
        <taxon>Eukaryota</taxon>
        <taxon>Fungi</taxon>
        <taxon>Dikarya</taxon>
        <taxon>Basidiomycota</taxon>
        <taxon>Agaricomycotina</taxon>
        <taxon>Agaricomycetes</taxon>
        <taxon>Agaricomycetidae</taxon>
        <taxon>Agaricales</taxon>
        <taxon>Agaricineae</taxon>
        <taxon>Hymenogastraceae</taxon>
        <taxon>Hebeloma</taxon>
    </lineage>
</organism>
<name>A0A0C2Y7T0_HEBCY</name>
<proteinExistence type="predicted"/>
<dbReference type="InterPro" id="IPR002048">
    <property type="entry name" value="EF_hand_dom"/>
</dbReference>
<dbReference type="PANTHER" id="PTHR31323">
    <property type="entry name" value="MECHANOSENSITIVE ION CHANNEL PROTEIN MSY2"/>
    <property type="match status" value="1"/>
</dbReference>
<accession>A0A0C2Y7T0</accession>
<feature type="region of interest" description="Disordered" evidence="2">
    <location>
        <begin position="387"/>
        <end position="406"/>
    </location>
</feature>
<evidence type="ECO:0000256" key="1">
    <source>
        <dbReference type="ARBA" id="ARBA00022837"/>
    </source>
</evidence>
<dbReference type="InterPro" id="IPR010920">
    <property type="entry name" value="LSM_dom_sf"/>
</dbReference>
<protein>
    <recommendedName>
        <fullName evidence="4">EF-hand domain-containing protein</fullName>
    </recommendedName>
</protein>
<dbReference type="GO" id="GO:0016020">
    <property type="term" value="C:membrane"/>
    <property type="evidence" value="ECO:0007669"/>
    <property type="project" value="InterPro"/>
</dbReference>
<dbReference type="PANTHER" id="PTHR31323:SF1">
    <property type="entry name" value="MECHANOSENSITIVE ION CHANNEL PROTEIN"/>
    <property type="match status" value="1"/>
</dbReference>
<dbReference type="Pfam" id="PF00924">
    <property type="entry name" value="MS_channel_2nd"/>
    <property type="match status" value="1"/>
</dbReference>
<reference evidence="6" key="2">
    <citation type="submission" date="2015-01" db="EMBL/GenBank/DDBJ databases">
        <title>Evolutionary Origins and Diversification of the Mycorrhizal Mutualists.</title>
        <authorList>
            <consortium name="DOE Joint Genome Institute"/>
            <consortium name="Mycorrhizal Genomics Consortium"/>
            <person name="Kohler A."/>
            <person name="Kuo A."/>
            <person name="Nagy L.G."/>
            <person name="Floudas D."/>
            <person name="Copeland A."/>
            <person name="Barry K.W."/>
            <person name="Cichocki N."/>
            <person name="Veneault-Fourrey C."/>
            <person name="LaButti K."/>
            <person name="Lindquist E.A."/>
            <person name="Lipzen A."/>
            <person name="Lundell T."/>
            <person name="Morin E."/>
            <person name="Murat C."/>
            <person name="Riley R."/>
            <person name="Ohm R."/>
            <person name="Sun H."/>
            <person name="Tunlid A."/>
            <person name="Henrissat B."/>
            <person name="Grigoriev I.V."/>
            <person name="Hibbett D.S."/>
            <person name="Martin F."/>
        </authorList>
    </citation>
    <scope>NUCLEOTIDE SEQUENCE [LARGE SCALE GENOMIC DNA]</scope>
    <source>
        <strain evidence="6">h7</strain>
    </source>
</reference>
<feature type="region of interest" description="Disordered" evidence="2">
    <location>
        <begin position="888"/>
        <end position="916"/>
    </location>
</feature>
<feature type="transmembrane region" description="Helical" evidence="3">
    <location>
        <begin position="201"/>
        <end position="229"/>
    </location>
</feature>
<dbReference type="EMBL" id="KN831771">
    <property type="protein sequence ID" value="KIM45923.1"/>
    <property type="molecule type" value="Genomic_DNA"/>
</dbReference>
<dbReference type="InterPro" id="IPR058650">
    <property type="entry name" value="Msy1/2-like"/>
</dbReference>
<dbReference type="PROSITE" id="PS50222">
    <property type="entry name" value="EF_HAND_2"/>
    <property type="match status" value="1"/>
</dbReference>
<dbReference type="GO" id="GO:0006874">
    <property type="term" value="P:intracellular calcium ion homeostasis"/>
    <property type="evidence" value="ECO:0007669"/>
    <property type="project" value="TreeGrafter"/>
</dbReference>
<evidence type="ECO:0000313" key="6">
    <source>
        <dbReference type="Proteomes" id="UP000053424"/>
    </source>
</evidence>
<keyword evidence="3" id="KW-1133">Transmembrane helix</keyword>
<feature type="compositionally biased region" description="Basic residues" evidence="2">
    <location>
        <begin position="898"/>
        <end position="907"/>
    </location>
</feature>
<feature type="compositionally biased region" description="Low complexity" evidence="2">
    <location>
        <begin position="42"/>
        <end position="53"/>
    </location>
</feature>
<feature type="transmembrane region" description="Helical" evidence="3">
    <location>
        <begin position="152"/>
        <end position="181"/>
    </location>
</feature>
<dbReference type="InterPro" id="IPR018247">
    <property type="entry name" value="EF_Hand_1_Ca_BS"/>
</dbReference>
<feature type="compositionally biased region" description="Acidic residues" evidence="2">
    <location>
        <begin position="110"/>
        <end position="120"/>
    </location>
</feature>
<feature type="transmembrane region" description="Helical" evidence="3">
    <location>
        <begin position="257"/>
        <end position="275"/>
    </location>
</feature>
<feature type="compositionally biased region" description="Basic and acidic residues" evidence="2">
    <location>
        <begin position="387"/>
        <end position="402"/>
    </location>
</feature>
<dbReference type="Proteomes" id="UP000053424">
    <property type="component" value="Unassembled WGS sequence"/>
</dbReference>
<feature type="compositionally biased region" description="Low complexity" evidence="2">
    <location>
        <begin position="475"/>
        <end position="486"/>
    </location>
</feature>
<evidence type="ECO:0000256" key="3">
    <source>
        <dbReference type="SAM" id="Phobius"/>
    </source>
</evidence>
<evidence type="ECO:0000313" key="5">
    <source>
        <dbReference type="EMBL" id="KIM45923.1"/>
    </source>
</evidence>
<gene>
    <name evidence="5" type="ORF">M413DRAFT_23733</name>
</gene>
<evidence type="ECO:0000259" key="4">
    <source>
        <dbReference type="PROSITE" id="PS50222"/>
    </source>
</evidence>
<reference evidence="5 6" key="1">
    <citation type="submission" date="2014-04" db="EMBL/GenBank/DDBJ databases">
        <authorList>
            <consortium name="DOE Joint Genome Institute"/>
            <person name="Kuo A."/>
            <person name="Gay G."/>
            <person name="Dore J."/>
            <person name="Kohler A."/>
            <person name="Nagy L.G."/>
            <person name="Floudas D."/>
            <person name="Copeland A."/>
            <person name="Barry K.W."/>
            <person name="Cichocki N."/>
            <person name="Veneault-Fourrey C."/>
            <person name="LaButti K."/>
            <person name="Lindquist E.A."/>
            <person name="Lipzen A."/>
            <person name="Lundell T."/>
            <person name="Morin E."/>
            <person name="Murat C."/>
            <person name="Sun H."/>
            <person name="Tunlid A."/>
            <person name="Henrissat B."/>
            <person name="Grigoriev I.V."/>
            <person name="Hibbett D.S."/>
            <person name="Martin F."/>
            <person name="Nordberg H.P."/>
            <person name="Cantor M.N."/>
            <person name="Hua S.X."/>
        </authorList>
    </citation>
    <scope>NUCLEOTIDE SEQUENCE [LARGE SCALE GENOMIC DNA]</scope>
    <source>
        <strain evidence="6">h7</strain>
    </source>
</reference>
<dbReference type="AlphaFoldDB" id="A0A0C2Y7T0"/>
<feature type="region of interest" description="Disordered" evidence="2">
    <location>
        <begin position="1"/>
        <end position="120"/>
    </location>
</feature>
<dbReference type="SUPFAM" id="SSF50182">
    <property type="entry name" value="Sm-like ribonucleoproteins"/>
    <property type="match status" value="1"/>
</dbReference>
<dbReference type="PROSITE" id="PS00018">
    <property type="entry name" value="EF_HAND_1"/>
    <property type="match status" value="1"/>
</dbReference>
<keyword evidence="3" id="KW-0812">Transmembrane</keyword>
<dbReference type="OrthoDB" id="544685at2759"/>
<feature type="region of interest" description="Disordered" evidence="2">
    <location>
        <begin position="447"/>
        <end position="486"/>
    </location>
</feature>
<dbReference type="GO" id="GO:0005262">
    <property type="term" value="F:calcium channel activity"/>
    <property type="evidence" value="ECO:0007669"/>
    <property type="project" value="TreeGrafter"/>
</dbReference>
<dbReference type="HOGENOM" id="CLU_011269_1_0_1"/>